<keyword evidence="2" id="KW-0472">Membrane</keyword>
<dbReference type="InterPro" id="IPR001173">
    <property type="entry name" value="Glyco_trans_2-like"/>
</dbReference>
<dbReference type="Proteomes" id="UP000297608">
    <property type="component" value="Unassembled WGS sequence"/>
</dbReference>
<organism evidence="5 6">
    <name type="scientific">Cryobacterium algoricola</name>
    <dbReference type="NCBI Taxonomy" id="1259183"/>
    <lineage>
        <taxon>Bacteria</taxon>
        <taxon>Bacillati</taxon>
        <taxon>Actinomycetota</taxon>
        <taxon>Actinomycetes</taxon>
        <taxon>Micrococcales</taxon>
        <taxon>Microbacteriaceae</taxon>
        <taxon>Cryobacterium</taxon>
    </lineage>
</organism>
<dbReference type="InterPro" id="IPR058718">
    <property type="entry name" value="Agl6_TM_C"/>
</dbReference>
<feature type="transmembrane region" description="Helical" evidence="2">
    <location>
        <begin position="279"/>
        <end position="302"/>
    </location>
</feature>
<dbReference type="CDD" id="cd04179">
    <property type="entry name" value="DPM_DPG-synthase_like"/>
    <property type="match status" value="1"/>
</dbReference>
<evidence type="ECO:0000259" key="3">
    <source>
        <dbReference type="Pfam" id="PF00535"/>
    </source>
</evidence>
<feature type="domain" description="Glycosyltransferase 2-like" evidence="3">
    <location>
        <begin position="17"/>
        <end position="175"/>
    </location>
</feature>
<keyword evidence="2" id="KW-0812">Transmembrane</keyword>
<dbReference type="EMBL" id="SOFG01000002">
    <property type="protein sequence ID" value="TFB91259.1"/>
    <property type="molecule type" value="Genomic_DNA"/>
</dbReference>
<keyword evidence="2" id="KW-1133">Transmembrane helix</keyword>
<evidence type="ECO:0000313" key="6">
    <source>
        <dbReference type="Proteomes" id="UP000297608"/>
    </source>
</evidence>
<protein>
    <submittedName>
        <fullName evidence="5">Glycosyltransferase family 2 protein</fullName>
    </submittedName>
</protein>
<name>A0ABY2IHG2_9MICO</name>
<reference evidence="5 6" key="1">
    <citation type="submission" date="2019-03" db="EMBL/GenBank/DDBJ databases">
        <title>Genomics of glacier-inhabiting Cryobacterium strains.</title>
        <authorList>
            <person name="Liu Q."/>
            <person name="Xin Y.-H."/>
        </authorList>
    </citation>
    <scope>NUCLEOTIDE SEQUENCE [LARGE SCALE GENOMIC DNA]</scope>
    <source>
        <strain evidence="5 6">MDB2-B</strain>
    </source>
</reference>
<feature type="domain" description="Low-salt glycan biosynthesis hexosyltransferase Agl6 C-terminal transmembrane region" evidence="4">
    <location>
        <begin position="296"/>
        <end position="389"/>
    </location>
</feature>
<evidence type="ECO:0000256" key="1">
    <source>
        <dbReference type="ARBA" id="ARBA00006739"/>
    </source>
</evidence>
<dbReference type="Pfam" id="PF26629">
    <property type="entry name" value="GT2_TM_C"/>
    <property type="match status" value="1"/>
</dbReference>
<feature type="transmembrane region" description="Helical" evidence="2">
    <location>
        <begin position="241"/>
        <end position="267"/>
    </location>
</feature>
<dbReference type="Gene3D" id="3.90.550.10">
    <property type="entry name" value="Spore Coat Polysaccharide Biosynthesis Protein SpsA, Chain A"/>
    <property type="match status" value="1"/>
</dbReference>
<evidence type="ECO:0000259" key="4">
    <source>
        <dbReference type="Pfam" id="PF26629"/>
    </source>
</evidence>
<comment type="caution">
    <text evidence="5">The sequence shown here is derived from an EMBL/GenBank/DDBJ whole genome shotgun (WGS) entry which is preliminary data.</text>
</comment>
<gene>
    <name evidence="5" type="ORF">E3O44_00235</name>
</gene>
<accession>A0ABY2IHG2</accession>
<dbReference type="InterPro" id="IPR029044">
    <property type="entry name" value="Nucleotide-diphossugar_trans"/>
</dbReference>
<sequence>MTGPVSRMPLTETLELSILMPCLNEAETLAVCIDKAQAYLERSGISGEVLIADNGSTDGSQEIAAAHGARVVAVADKGYGSALIGGIAAAQGTYVIMGDADDSYDFSNLDGFMDRLRAGDELVMGNRFLGGIEPGAMPPLHKYLGNPVLSWIGRVLFRSPIKDFHCGLRGFNRRSMLALHLQTTGMEFASEMVVKSTLGGSRVSEVPTTLSKDGRSRPPHLRSWHDGWRHLRFLLIFSPRWLFLIPGTLGFGIGMIGSVLLSAGPIVVGPVGFYASSQVYLAALSVVGYQAVLFAILTKIYAQHEGFQIPRSRNFDRLQKRISLESSAIVGALVFILGLGIAIAQLAGWAASGYGALEADAAIRGAVLAALLMMLGAQTVMAGLFLGVLSVGLKRV</sequence>
<proteinExistence type="inferred from homology"/>
<evidence type="ECO:0000256" key="2">
    <source>
        <dbReference type="SAM" id="Phobius"/>
    </source>
</evidence>
<dbReference type="SUPFAM" id="SSF53448">
    <property type="entry name" value="Nucleotide-diphospho-sugar transferases"/>
    <property type="match status" value="1"/>
</dbReference>
<feature type="transmembrane region" description="Helical" evidence="2">
    <location>
        <begin position="367"/>
        <end position="393"/>
    </location>
</feature>
<dbReference type="PANTHER" id="PTHR48090:SF7">
    <property type="entry name" value="RFBJ PROTEIN"/>
    <property type="match status" value="1"/>
</dbReference>
<feature type="transmembrane region" description="Helical" evidence="2">
    <location>
        <begin position="322"/>
        <end position="347"/>
    </location>
</feature>
<comment type="similarity">
    <text evidence="1">Belongs to the glycosyltransferase 2 family.</text>
</comment>
<dbReference type="PANTHER" id="PTHR48090">
    <property type="entry name" value="UNDECAPRENYL-PHOSPHATE 4-DEOXY-4-FORMAMIDO-L-ARABINOSE TRANSFERASE-RELATED"/>
    <property type="match status" value="1"/>
</dbReference>
<keyword evidence="6" id="KW-1185">Reference proteome</keyword>
<dbReference type="InterPro" id="IPR050256">
    <property type="entry name" value="Glycosyltransferase_2"/>
</dbReference>
<evidence type="ECO:0000313" key="5">
    <source>
        <dbReference type="EMBL" id="TFB91259.1"/>
    </source>
</evidence>
<dbReference type="Pfam" id="PF00535">
    <property type="entry name" value="Glycos_transf_2"/>
    <property type="match status" value="1"/>
</dbReference>